<reference evidence="2" key="1">
    <citation type="submission" date="2020-09" db="EMBL/GenBank/DDBJ databases">
        <title>Genome-Enabled Discovery of Anthraquinone Biosynthesis in Senna tora.</title>
        <authorList>
            <person name="Kang S.-H."/>
            <person name="Pandey R.P."/>
            <person name="Lee C.-M."/>
            <person name="Sim J.-S."/>
            <person name="Jeong J.-T."/>
            <person name="Choi B.-S."/>
            <person name="Jung M."/>
            <person name="Ginzburg D."/>
            <person name="Zhao K."/>
            <person name="Won S.Y."/>
            <person name="Oh T.-J."/>
            <person name="Yu Y."/>
            <person name="Kim N.-H."/>
            <person name="Lee O.R."/>
            <person name="Lee T.-H."/>
            <person name="Bashyal P."/>
            <person name="Kim T.-S."/>
            <person name="Lee W.-H."/>
            <person name="Kawkins C."/>
            <person name="Kim C.-K."/>
            <person name="Kim J.S."/>
            <person name="Ahn B.O."/>
            <person name="Rhee S.Y."/>
            <person name="Sohng J.K."/>
        </authorList>
    </citation>
    <scope>NUCLEOTIDE SEQUENCE</scope>
    <source>
        <tissue evidence="2">Leaf</tissue>
    </source>
</reference>
<accession>A0A834W5A3</accession>
<dbReference type="AlphaFoldDB" id="A0A834W5A3"/>
<keyword evidence="3" id="KW-1185">Reference proteome</keyword>
<gene>
    <name evidence="2" type="ORF">G2W53_043805</name>
</gene>
<evidence type="ECO:0000313" key="2">
    <source>
        <dbReference type="EMBL" id="KAF7804694.1"/>
    </source>
</evidence>
<evidence type="ECO:0000313" key="3">
    <source>
        <dbReference type="Proteomes" id="UP000634136"/>
    </source>
</evidence>
<name>A0A834W5A3_9FABA</name>
<organism evidence="2 3">
    <name type="scientific">Senna tora</name>
    <dbReference type="NCBI Taxonomy" id="362788"/>
    <lineage>
        <taxon>Eukaryota</taxon>
        <taxon>Viridiplantae</taxon>
        <taxon>Streptophyta</taxon>
        <taxon>Embryophyta</taxon>
        <taxon>Tracheophyta</taxon>
        <taxon>Spermatophyta</taxon>
        <taxon>Magnoliopsida</taxon>
        <taxon>eudicotyledons</taxon>
        <taxon>Gunneridae</taxon>
        <taxon>Pentapetalae</taxon>
        <taxon>rosids</taxon>
        <taxon>fabids</taxon>
        <taxon>Fabales</taxon>
        <taxon>Fabaceae</taxon>
        <taxon>Caesalpinioideae</taxon>
        <taxon>Cassia clade</taxon>
        <taxon>Senna</taxon>
    </lineage>
</organism>
<comment type="caution">
    <text evidence="2">The sequence shown here is derived from an EMBL/GenBank/DDBJ whole genome shotgun (WGS) entry which is preliminary data.</text>
</comment>
<feature type="region of interest" description="Disordered" evidence="1">
    <location>
        <begin position="94"/>
        <end position="117"/>
    </location>
</feature>
<dbReference type="Proteomes" id="UP000634136">
    <property type="component" value="Unassembled WGS sequence"/>
</dbReference>
<dbReference type="EMBL" id="JAAIUW010000013">
    <property type="protein sequence ID" value="KAF7804694.1"/>
    <property type="molecule type" value="Genomic_DNA"/>
</dbReference>
<evidence type="ECO:0000256" key="1">
    <source>
        <dbReference type="SAM" id="MobiDB-lite"/>
    </source>
</evidence>
<proteinExistence type="predicted"/>
<sequence length="145" mass="14614">MPGIEEPVGVAPIAVVSAGGVVKPSGVEGAHRGVVAVILLGIVVGVGVSTANGNALEVIIGGQSAVARIGGEGRGREGRGVVFRRHLALVEGGGSGGRSGVRRRRRLGDTGTNGSGSVSVHSWVNFRTTSVFLFLILISTHTVSN</sequence>
<protein>
    <submittedName>
        <fullName evidence="2">Uncharacterized protein</fullName>
    </submittedName>
</protein>